<dbReference type="Pfam" id="PF04570">
    <property type="entry name" value="zf-FLZ"/>
    <property type="match status" value="1"/>
</dbReference>
<evidence type="ECO:0000256" key="2">
    <source>
        <dbReference type="ARBA" id="ARBA00009374"/>
    </source>
</evidence>
<evidence type="ECO:0000259" key="8">
    <source>
        <dbReference type="PROSITE" id="PS51795"/>
    </source>
</evidence>
<dbReference type="AlphaFoldDB" id="A0AAN8VUU9"/>
<dbReference type="Proteomes" id="UP001370490">
    <property type="component" value="Unassembled WGS sequence"/>
</dbReference>
<name>A0AAN8VUU9_9MAGN</name>
<keyword evidence="10" id="KW-1185">Reference proteome</keyword>
<evidence type="ECO:0000256" key="5">
    <source>
        <dbReference type="ARBA" id="ARBA00022771"/>
    </source>
</evidence>
<dbReference type="GO" id="GO:0008270">
    <property type="term" value="F:zinc ion binding"/>
    <property type="evidence" value="ECO:0007669"/>
    <property type="project" value="UniProtKB-KW"/>
</dbReference>
<dbReference type="InterPro" id="IPR007650">
    <property type="entry name" value="Zf-FLZ_dom"/>
</dbReference>
<dbReference type="PROSITE" id="PS51795">
    <property type="entry name" value="ZF_FLZ"/>
    <property type="match status" value="1"/>
</dbReference>
<comment type="subcellular location">
    <subcellularLocation>
        <location evidence="1">Cytoplasm</location>
    </subcellularLocation>
</comment>
<evidence type="ECO:0000256" key="4">
    <source>
        <dbReference type="ARBA" id="ARBA00022723"/>
    </source>
</evidence>
<protein>
    <submittedName>
        <fullName evidence="9">Zf-FLZ domain</fullName>
    </submittedName>
</protein>
<feature type="domain" description="FLZ-type" evidence="8">
    <location>
        <begin position="75"/>
        <end position="119"/>
    </location>
</feature>
<feature type="compositionally biased region" description="Low complexity" evidence="7">
    <location>
        <begin position="27"/>
        <end position="38"/>
    </location>
</feature>
<gene>
    <name evidence="9" type="ORF">RJ641_031687</name>
</gene>
<reference evidence="9 10" key="1">
    <citation type="submission" date="2023-12" db="EMBL/GenBank/DDBJ databases">
        <title>A high-quality genome assembly for Dillenia turbinata (Dilleniales).</title>
        <authorList>
            <person name="Chanderbali A."/>
        </authorList>
    </citation>
    <scope>NUCLEOTIDE SEQUENCE [LARGE SCALE GENOMIC DNA]</scope>
    <source>
        <strain evidence="9">LSX21</strain>
        <tissue evidence="9">Leaf</tissue>
    </source>
</reference>
<dbReference type="GO" id="GO:0005737">
    <property type="term" value="C:cytoplasm"/>
    <property type="evidence" value="ECO:0007669"/>
    <property type="project" value="UniProtKB-SubCell"/>
</dbReference>
<proteinExistence type="inferred from homology"/>
<feature type="zinc finger region" description="FLZ-type" evidence="6">
    <location>
        <begin position="75"/>
        <end position="119"/>
    </location>
</feature>
<evidence type="ECO:0000313" key="9">
    <source>
        <dbReference type="EMBL" id="KAK6938179.1"/>
    </source>
</evidence>
<evidence type="ECO:0000256" key="1">
    <source>
        <dbReference type="ARBA" id="ARBA00004496"/>
    </source>
</evidence>
<dbReference type="EMBL" id="JBAMMX010000006">
    <property type="protein sequence ID" value="KAK6938179.1"/>
    <property type="molecule type" value="Genomic_DNA"/>
</dbReference>
<feature type="region of interest" description="Disordered" evidence="7">
    <location>
        <begin position="1"/>
        <end position="68"/>
    </location>
</feature>
<organism evidence="9 10">
    <name type="scientific">Dillenia turbinata</name>
    <dbReference type="NCBI Taxonomy" id="194707"/>
    <lineage>
        <taxon>Eukaryota</taxon>
        <taxon>Viridiplantae</taxon>
        <taxon>Streptophyta</taxon>
        <taxon>Embryophyta</taxon>
        <taxon>Tracheophyta</taxon>
        <taxon>Spermatophyta</taxon>
        <taxon>Magnoliopsida</taxon>
        <taxon>eudicotyledons</taxon>
        <taxon>Gunneridae</taxon>
        <taxon>Pentapetalae</taxon>
        <taxon>Dilleniales</taxon>
        <taxon>Dilleniaceae</taxon>
        <taxon>Dillenia</taxon>
    </lineage>
</organism>
<evidence type="ECO:0000256" key="7">
    <source>
        <dbReference type="SAM" id="MobiDB-lite"/>
    </source>
</evidence>
<feature type="compositionally biased region" description="Polar residues" evidence="7">
    <location>
        <begin position="14"/>
        <end position="26"/>
    </location>
</feature>
<evidence type="ECO:0000256" key="6">
    <source>
        <dbReference type="PROSITE-ProRule" id="PRU01131"/>
    </source>
</evidence>
<comment type="similarity">
    <text evidence="2">Belongs to the FLZ family.</text>
</comment>
<comment type="caution">
    <text evidence="9">The sequence shown here is derived from an EMBL/GenBank/DDBJ whole genome shotgun (WGS) entry which is preliminary data.</text>
</comment>
<dbReference type="PANTHER" id="PTHR33059">
    <property type="entry name" value="FCS-LIKE ZINC FINGER 5"/>
    <property type="match status" value="1"/>
</dbReference>
<sequence>MMLGKRPRPRMKKTTSMTEFTFDLNTSSDPQEQQQQPQPSDPHNPFNQNYKGLDQRFSPRSNHRRKSSDFIETAHFLRACGLCKRRLVPGRDIYMYRGDRAFCSLECRQQQMTHDERKEKCSLASKKEATASSAVNVPEVSTKGETVTTVV</sequence>
<keyword evidence="3" id="KW-0963">Cytoplasm</keyword>
<feature type="compositionally biased region" description="Basic residues" evidence="7">
    <location>
        <begin position="1"/>
        <end position="13"/>
    </location>
</feature>
<keyword evidence="5" id="KW-0863">Zinc-finger</keyword>
<dbReference type="PANTHER" id="PTHR33059:SF4">
    <property type="entry name" value="FCS-LIKE ZINC FINGER 5"/>
    <property type="match status" value="1"/>
</dbReference>
<evidence type="ECO:0000256" key="3">
    <source>
        <dbReference type="ARBA" id="ARBA00022490"/>
    </source>
</evidence>
<accession>A0AAN8VUU9</accession>
<keyword evidence="5" id="KW-0862">Zinc</keyword>
<keyword evidence="4" id="KW-0479">Metal-binding</keyword>
<evidence type="ECO:0000313" key="10">
    <source>
        <dbReference type="Proteomes" id="UP001370490"/>
    </source>
</evidence>